<gene>
    <name evidence="1" type="ORF">HMPREF0220_1299</name>
</gene>
<protein>
    <submittedName>
        <fullName evidence="1">Uncharacterized protein</fullName>
    </submittedName>
</protein>
<dbReference type="AlphaFoldDB" id="D5Q317"/>
<name>D5Q317_CLODI</name>
<dbReference type="HOGENOM" id="CLU_3314254_0_0_9"/>
<proteinExistence type="predicted"/>
<organism evidence="1 2">
    <name type="scientific">Clostridioides difficile NAP08</name>
    <dbReference type="NCBI Taxonomy" id="525259"/>
    <lineage>
        <taxon>Bacteria</taxon>
        <taxon>Bacillati</taxon>
        <taxon>Bacillota</taxon>
        <taxon>Clostridia</taxon>
        <taxon>Peptostreptococcales</taxon>
        <taxon>Peptostreptococcaceae</taxon>
        <taxon>Clostridioides</taxon>
    </lineage>
</organism>
<dbReference type="EMBL" id="ADNX01000032">
    <property type="protein sequence ID" value="EFH07690.1"/>
    <property type="molecule type" value="Genomic_DNA"/>
</dbReference>
<dbReference type="Proteomes" id="UP000003227">
    <property type="component" value="Unassembled WGS sequence"/>
</dbReference>
<accession>D5Q317</accession>
<sequence length="39" mass="4833">MSNSQYNISSFIKNIYIILYLRTKYYIFIDKKDIKSFME</sequence>
<evidence type="ECO:0000313" key="2">
    <source>
        <dbReference type="Proteomes" id="UP000003227"/>
    </source>
</evidence>
<evidence type="ECO:0000313" key="1">
    <source>
        <dbReference type="EMBL" id="EFH07690.1"/>
    </source>
</evidence>
<reference evidence="1 2" key="1">
    <citation type="submission" date="2010-05" db="EMBL/GenBank/DDBJ databases">
        <authorList>
            <person name="Qin X."/>
            <person name="Bachman B."/>
            <person name="Battles P."/>
            <person name="Bell A."/>
            <person name="Bess C."/>
            <person name="Bickham C."/>
            <person name="Chaboub L."/>
            <person name="Chen D."/>
            <person name="Coyle M."/>
            <person name="Deiros D.R."/>
            <person name="Dinh H."/>
            <person name="Forbes L."/>
            <person name="Fowler G."/>
            <person name="Francisco L."/>
            <person name="Fu Q."/>
            <person name="Gubbala S."/>
            <person name="Hale W."/>
            <person name="Han Y."/>
            <person name="Hemphill L."/>
            <person name="Highlander S.K."/>
            <person name="Hirani K."/>
            <person name="Hogues M."/>
            <person name="Jackson L."/>
            <person name="Jakkamsetti A."/>
            <person name="Javaid M."/>
            <person name="Jiang H."/>
            <person name="Korchina V."/>
            <person name="Kovar C."/>
            <person name="Lara F."/>
            <person name="Lee S."/>
            <person name="Mata R."/>
            <person name="Mathew T."/>
            <person name="Moen C."/>
            <person name="Morales K."/>
            <person name="Munidasa M."/>
            <person name="Nazareth L."/>
            <person name="Ngo R."/>
            <person name="Nguyen L."/>
            <person name="Okwuonu G."/>
            <person name="Ongeri F."/>
            <person name="Patil S."/>
            <person name="Petrosino J."/>
            <person name="Pham C."/>
            <person name="Pham P."/>
            <person name="Pu L.-L."/>
            <person name="Puazo M."/>
            <person name="Raj R."/>
            <person name="Reid J."/>
            <person name="Rouhana J."/>
            <person name="Saada N."/>
            <person name="Shang Y."/>
            <person name="Simmons D."/>
            <person name="Thornton R."/>
            <person name="Warren J."/>
            <person name="Weissenberger G."/>
            <person name="Zhang J."/>
            <person name="Zhang L."/>
            <person name="Zhou C."/>
            <person name="Zhu D."/>
            <person name="Muzny D."/>
            <person name="Worley K."/>
            <person name="Gibbs R."/>
        </authorList>
    </citation>
    <scope>NUCLEOTIDE SEQUENCE [LARGE SCALE GENOMIC DNA]</scope>
    <source>
        <strain evidence="1 2">NAP08</strain>
    </source>
</reference>
<comment type="caution">
    <text evidence="1">The sequence shown here is derived from an EMBL/GenBank/DDBJ whole genome shotgun (WGS) entry which is preliminary data.</text>
</comment>